<dbReference type="PANTHER" id="PTHR40050:SF1">
    <property type="entry name" value="INNER SPORE COAT PROTEIN H"/>
    <property type="match status" value="1"/>
</dbReference>
<keyword evidence="2" id="KW-0732">Signal</keyword>
<dbReference type="PANTHER" id="PTHR40050">
    <property type="entry name" value="INNER SPORE COAT PROTEIN H"/>
    <property type="match status" value="1"/>
</dbReference>
<dbReference type="Pfam" id="PF08757">
    <property type="entry name" value="CotH"/>
    <property type="match status" value="1"/>
</dbReference>
<feature type="signal peptide" evidence="2">
    <location>
        <begin position="1"/>
        <end position="23"/>
    </location>
</feature>
<keyword evidence="1" id="KW-0472">Membrane</keyword>
<keyword evidence="1" id="KW-0812">Transmembrane</keyword>
<evidence type="ECO:0000256" key="1">
    <source>
        <dbReference type="SAM" id="Phobius"/>
    </source>
</evidence>
<feature type="transmembrane region" description="Helical" evidence="1">
    <location>
        <begin position="572"/>
        <end position="589"/>
    </location>
</feature>
<keyword evidence="4" id="KW-1185">Reference proteome</keyword>
<proteinExistence type="predicted"/>
<gene>
    <name evidence="3" type="ORF">LY90DRAFT_670557</name>
</gene>
<name>A0A1Y2D0M3_9FUNG</name>
<sequence length="592" mass="69020">MDDNPKLSLLLSIFLISISLIKAENWKFNAVSISKSEYGIGLKYNNEIIKMESTLFPLFTTTIQSGNSNTYNYVLLDNLGNVVKEENFTRTYTPKTASINEVYDRENKEVEIPSLPQVFETNYIKDSKKYKPYDDTQIYTIYVNCDDEQYSNLKYQPFIVEYTQKNQNYANCTLNFITKTEAIQRTGILSITGFNSRKYKKLSWKFKLDDKIFGRKTIKLRANANDATLMRDKINTELYEALGVPSYSSAYARLNINDDIYGLYSIVDSIGGNWISSAIHGDDKANTGYNYKTYAGADLKYYGDSNESYANKLYVVDEVAKEDKEAKGNDWYRLIKFIRLFSEWNDKYTNEENKDALESLEEFFNVEALLRQMVIESLTFSFDNFWANSGNYALYHNPEEDKYQIIPYDFDGTFYGSNDSPRFNENYLTEPQDCINWALKSRNNEDYYFIEALFKHDNIKKRYNVIMKETLDKVFNVETLSPVIDKISELIEDEVEWNFGLIDELDVAIPGFINRYMLKHFIDNVNYEKVISENKDDAPFGIKEWVDLRGGECRHYIQTVGDLSAGMPRITLFKLFNLVFISILVNIIYQIF</sequence>
<organism evidence="3 4">
    <name type="scientific">Neocallimastix californiae</name>
    <dbReference type="NCBI Taxonomy" id="1754190"/>
    <lineage>
        <taxon>Eukaryota</taxon>
        <taxon>Fungi</taxon>
        <taxon>Fungi incertae sedis</taxon>
        <taxon>Chytridiomycota</taxon>
        <taxon>Chytridiomycota incertae sedis</taxon>
        <taxon>Neocallimastigomycetes</taxon>
        <taxon>Neocallimastigales</taxon>
        <taxon>Neocallimastigaceae</taxon>
        <taxon>Neocallimastix</taxon>
    </lineage>
</organism>
<dbReference type="Proteomes" id="UP000193920">
    <property type="component" value="Unassembled WGS sequence"/>
</dbReference>
<feature type="chain" id="PRO_5012214870" evidence="2">
    <location>
        <begin position="24"/>
        <end position="592"/>
    </location>
</feature>
<dbReference type="EMBL" id="MCOG01000094">
    <property type="protein sequence ID" value="ORY52155.1"/>
    <property type="molecule type" value="Genomic_DNA"/>
</dbReference>
<reference evidence="3 4" key="1">
    <citation type="submission" date="2016-08" db="EMBL/GenBank/DDBJ databases">
        <title>A Parts List for Fungal Cellulosomes Revealed by Comparative Genomics.</title>
        <authorList>
            <consortium name="DOE Joint Genome Institute"/>
            <person name="Haitjema C.H."/>
            <person name="Gilmore S.P."/>
            <person name="Henske J.K."/>
            <person name="Solomon K.V."/>
            <person name="De Groot R."/>
            <person name="Kuo A."/>
            <person name="Mondo S.J."/>
            <person name="Salamov A.A."/>
            <person name="Labutti K."/>
            <person name="Zhao Z."/>
            <person name="Chiniquy J."/>
            <person name="Barry K."/>
            <person name="Brewer H.M."/>
            <person name="Purvine S.O."/>
            <person name="Wright A.T."/>
            <person name="Boxma B."/>
            <person name="Van Alen T."/>
            <person name="Hackstein J.H."/>
            <person name="Baker S.E."/>
            <person name="Grigoriev I.V."/>
            <person name="O'Malley M.A."/>
        </authorList>
    </citation>
    <scope>NUCLEOTIDE SEQUENCE [LARGE SCALE GENOMIC DNA]</scope>
    <source>
        <strain evidence="3 4">G1</strain>
    </source>
</reference>
<evidence type="ECO:0000313" key="4">
    <source>
        <dbReference type="Proteomes" id="UP000193920"/>
    </source>
</evidence>
<evidence type="ECO:0000256" key="2">
    <source>
        <dbReference type="SAM" id="SignalP"/>
    </source>
</evidence>
<keyword evidence="1" id="KW-1133">Transmembrane helix</keyword>
<dbReference type="InterPro" id="IPR014867">
    <property type="entry name" value="Spore_coat_CotH_CotH2/3/7"/>
</dbReference>
<protein>
    <submittedName>
        <fullName evidence="3">Coth-domain-containing protein</fullName>
    </submittedName>
</protein>
<dbReference type="OrthoDB" id="10267127at2759"/>
<dbReference type="AlphaFoldDB" id="A0A1Y2D0M3"/>
<dbReference type="STRING" id="1754190.A0A1Y2D0M3"/>
<comment type="caution">
    <text evidence="3">The sequence shown here is derived from an EMBL/GenBank/DDBJ whole genome shotgun (WGS) entry which is preliminary data.</text>
</comment>
<accession>A0A1Y2D0M3</accession>
<evidence type="ECO:0000313" key="3">
    <source>
        <dbReference type="EMBL" id="ORY52155.1"/>
    </source>
</evidence>